<reference evidence="2" key="2">
    <citation type="journal article" date="2015" name="Data Brief">
        <title>Shoot transcriptome of the giant reed, Arundo donax.</title>
        <authorList>
            <person name="Barrero R.A."/>
            <person name="Guerrero F.D."/>
            <person name="Moolhuijzen P."/>
            <person name="Goolsby J.A."/>
            <person name="Tidwell J."/>
            <person name="Bellgard S.E."/>
            <person name="Bellgard M.I."/>
        </authorList>
    </citation>
    <scope>NUCLEOTIDE SEQUENCE</scope>
    <source>
        <tissue evidence="2">Shoot tissue taken approximately 20 cm above the soil surface</tissue>
    </source>
</reference>
<evidence type="ECO:0000256" key="1">
    <source>
        <dbReference type="SAM" id="MobiDB-lite"/>
    </source>
</evidence>
<feature type="region of interest" description="Disordered" evidence="1">
    <location>
        <begin position="1"/>
        <end position="21"/>
    </location>
</feature>
<proteinExistence type="predicted"/>
<protein>
    <submittedName>
        <fullName evidence="2">Uncharacterized protein</fullName>
    </submittedName>
</protein>
<reference evidence="2" key="1">
    <citation type="submission" date="2014-09" db="EMBL/GenBank/DDBJ databases">
        <authorList>
            <person name="Magalhaes I.L.F."/>
            <person name="Oliveira U."/>
            <person name="Santos F.R."/>
            <person name="Vidigal T.H.D.A."/>
            <person name="Brescovit A.D."/>
            <person name="Santos A.J."/>
        </authorList>
    </citation>
    <scope>NUCLEOTIDE SEQUENCE</scope>
    <source>
        <tissue evidence="2">Shoot tissue taken approximately 20 cm above the soil surface</tissue>
    </source>
</reference>
<sequence length="21" mass="2523">MRTPTRNRTRIPNQTPNRSIL</sequence>
<evidence type="ECO:0000313" key="2">
    <source>
        <dbReference type="EMBL" id="JAD27528.1"/>
    </source>
</evidence>
<accession>A0A0A9TC07</accession>
<organism evidence="2">
    <name type="scientific">Arundo donax</name>
    <name type="common">Giant reed</name>
    <name type="synonym">Donax arundinaceus</name>
    <dbReference type="NCBI Taxonomy" id="35708"/>
    <lineage>
        <taxon>Eukaryota</taxon>
        <taxon>Viridiplantae</taxon>
        <taxon>Streptophyta</taxon>
        <taxon>Embryophyta</taxon>
        <taxon>Tracheophyta</taxon>
        <taxon>Spermatophyta</taxon>
        <taxon>Magnoliopsida</taxon>
        <taxon>Liliopsida</taxon>
        <taxon>Poales</taxon>
        <taxon>Poaceae</taxon>
        <taxon>PACMAD clade</taxon>
        <taxon>Arundinoideae</taxon>
        <taxon>Arundineae</taxon>
        <taxon>Arundo</taxon>
    </lineage>
</organism>
<dbReference type="AlphaFoldDB" id="A0A0A9TC07"/>
<dbReference type="EMBL" id="GBRH01270367">
    <property type="protein sequence ID" value="JAD27528.1"/>
    <property type="molecule type" value="Transcribed_RNA"/>
</dbReference>
<name>A0A0A9TC07_ARUDO</name>
<feature type="compositionally biased region" description="Low complexity" evidence="1">
    <location>
        <begin position="10"/>
        <end position="21"/>
    </location>
</feature>